<organism evidence="2 3">
    <name type="scientific">Aequorivita aurantiaca</name>
    <dbReference type="NCBI Taxonomy" id="3053356"/>
    <lineage>
        <taxon>Bacteria</taxon>
        <taxon>Pseudomonadati</taxon>
        <taxon>Bacteroidota</taxon>
        <taxon>Flavobacteriia</taxon>
        <taxon>Flavobacteriales</taxon>
        <taxon>Flavobacteriaceae</taxon>
        <taxon>Aequorivita</taxon>
    </lineage>
</organism>
<protein>
    <submittedName>
        <fullName evidence="2">Adenylosuccinate synthetase</fullName>
    </submittedName>
</protein>
<evidence type="ECO:0000313" key="2">
    <source>
        <dbReference type="EMBL" id="MDN3723594.1"/>
    </source>
</evidence>
<evidence type="ECO:0000313" key="3">
    <source>
        <dbReference type="Proteomes" id="UP001244787"/>
    </source>
</evidence>
<sequence length="67" mass="7789">MKKFNKFLLPVMMLLISIVYGQKPTEVPKPSDKPIDISNPADIIIYIILPLFAVLLFFVWRGKRKNK</sequence>
<feature type="transmembrane region" description="Helical" evidence="1">
    <location>
        <begin position="37"/>
        <end position="60"/>
    </location>
</feature>
<keyword evidence="1" id="KW-1133">Transmembrane helix</keyword>
<accession>A0ABT8DFW2</accession>
<keyword evidence="3" id="KW-1185">Reference proteome</keyword>
<dbReference type="Proteomes" id="UP001244787">
    <property type="component" value="Unassembled WGS sequence"/>
</dbReference>
<dbReference type="RefSeq" id="WP_290253683.1">
    <property type="nucleotide sequence ID" value="NZ_JAUGQQ010000002.1"/>
</dbReference>
<dbReference type="EMBL" id="JAUGQQ010000002">
    <property type="protein sequence ID" value="MDN3723594.1"/>
    <property type="molecule type" value="Genomic_DNA"/>
</dbReference>
<reference evidence="2 3" key="1">
    <citation type="submission" date="2023-06" db="EMBL/GenBank/DDBJ databases">
        <authorList>
            <person name="Ye Y.-Q."/>
            <person name="Du Z.-J."/>
        </authorList>
    </citation>
    <scope>NUCLEOTIDE SEQUENCE [LARGE SCALE GENOMIC DNA]</scope>
    <source>
        <strain evidence="2 3">SDUM287046</strain>
    </source>
</reference>
<evidence type="ECO:0000256" key="1">
    <source>
        <dbReference type="SAM" id="Phobius"/>
    </source>
</evidence>
<comment type="caution">
    <text evidence="2">The sequence shown here is derived from an EMBL/GenBank/DDBJ whole genome shotgun (WGS) entry which is preliminary data.</text>
</comment>
<keyword evidence="1" id="KW-0472">Membrane</keyword>
<gene>
    <name evidence="2" type="ORF">QRD02_04310</name>
</gene>
<proteinExistence type="predicted"/>
<keyword evidence="1" id="KW-0812">Transmembrane</keyword>
<name>A0ABT8DFW2_9FLAO</name>